<sequence length="220" mass="25392">MPHNYIYNWICSPTNHRLLYNCFILGYRNTYSAMIFFPSLFRVPAYSLPSTAPFHPSMACPSFRRHFVRSTGQSPSTLPSQLDWEIDGFVKLYRKSLNERLKPKFPCRGLMATPYSEEDMVLSFSYMDGGLLCYCQSCKLGYWVKAYNIYVSFSWAAKGDDRVFAEPFDHPDDLMQAFDLSEMPVQLAFRQHLGLNRDKCCNSILIGQSQVETTLFVTTV</sequence>
<accession>A0A124GNI0</accession>
<keyword evidence="1" id="KW-0496">Mitochondrion</keyword>
<gene>
    <name evidence="1" type="ORF">ABT39_MTgene4213</name>
</gene>
<proteinExistence type="predicted"/>
<reference evidence="1" key="1">
    <citation type="journal article" date="2015" name="Genome Biol. Evol.">
        <title>Organellar Genomes of White Spruce (Picea glauca): Assembly and Annotation.</title>
        <authorList>
            <person name="Jackman S.D."/>
            <person name="Warren R.L."/>
            <person name="Gibb E.A."/>
            <person name="Vandervalk B.P."/>
            <person name="Mohamadi H."/>
            <person name="Chu J."/>
            <person name="Raymond A."/>
            <person name="Pleasance S."/>
            <person name="Coope R."/>
            <person name="Wildung M.R."/>
            <person name="Ritland C.E."/>
            <person name="Bousquet J."/>
            <person name="Jones S.J."/>
            <person name="Bohlmann J."/>
            <person name="Birol I."/>
        </authorList>
    </citation>
    <scope>NUCLEOTIDE SEQUENCE [LARGE SCALE GENOMIC DNA]</scope>
    <source>
        <tissue evidence="1">Flushing bud</tissue>
    </source>
</reference>
<dbReference type="EMBL" id="LKAM01000004">
    <property type="protein sequence ID" value="KUM48877.1"/>
    <property type="molecule type" value="Genomic_DNA"/>
</dbReference>
<dbReference type="AlphaFoldDB" id="A0A124GNI0"/>
<organism evidence="1">
    <name type="scientific">Picea glauca</name>
    <name type="common">White spruce</name>
    <name type="synonym">Pinus glauca</name>
    <dbReference type="NCBI Taxonomy" id="3330"/>
    <lineage>
        <taxon>Eukaryota</taxon>
        <taxon>Viridiplantae</taxon>
        <taxon>Streptophyta</taxon>
        <taxon>Embryophyta</taxon>
        <taxon>Tracheophyta</taxon>
        <taxon>Spermatophyta</taxon>
        <taxon>Pinopsida</taxon>
        <taxon>Pinidae</taxon>
        <taxon>Conifers I</taxon>
        <taxon>Pinales</taxon>
        <taxon>Pinaceae</taxon>
        <taxon>Picea</taxon>
    </lineage>
</organism>
<evidence type="ECO:0000313" key="1">
    <source>
        <dbReference type="EMBL" id="KUM48877.1"/>
    </source>
</evidence>
<protein>
    <submittedName>
        <fullName evidence="1">Uncharacterized protein</fullName>
    </submittedName>
</protein>
<name>A0A124GNI0_PICGL</name>
<comment type="caution">
    <text evidence="1">The sequence shown here is derived from an EMBL/GenBank/DDBJ whole genome shotgun (WGS) entry which is preliminary data.</text>
</comment>
<geneLocation type="mitochondrion" evidence="1"/>